<feature type="domain" description="Ppx/GppA phosphatase N-terminal" evidence="1">
    <location>
        <begin position="27"/>
        <end position="308"/>
    </location>
</feature>
<dbReference type="InterPro" id="IPR050273">
    <property type="entry name" value="GppA/Ppx_hydrolase"/>
</dbReference>
<dbReference type="InterPro" id="IPR043129">
    <property type="entry name" value="ATPase_NBD"/>
</dbReference>
<dbReference type="PANTHER" id="PTHR30005:SF13">
    <property type="entry name" value="EXOPOLYPHOSPHATASE 2"/>
    <property type="match status" value="1"/>
</dbReference>
<dbReference type="Pfam" id="PF02541">
    <property type="entry name" value="Ppx-GppA"/>
    <property type="match status" value="1"/>
</dbReference>
<dbReference type="RefSeq" id="WP_345446262.1">
    <property type="nucleotide sequence ID" value="NZ_BAABKP010000002.1"/>
</dbReference>
<proteinExistence type="predicted"/>
<dbReference type="CDD" id="cd24119">
    <property type="entry name" value="ASKHA_NBD_MtPPX2-like"/>
    <property type="match status" value="1"/>
</dbReference>
<sequence length="315" mass="33261">MRVGAIDCGTNSIRLLIADMEEGADGAVHLSEVVRRMKIVRLGKGVDATGWLAKESLERTFEAAREYAGLLKEHGAQKVRFVATSATRDAGNRHIFTNGIQEILGVEPEIISGTEEAALSFAGALSSVGNTEQMTLVIDLGGGSTEFVLGDKDGVVASQSVNIGCVRMTERHVSSNPPSVDQIARVIADTDRAIGGASAEVDFSVAERLVGVAGTVTTVTAHALGLDSYDPQAIDRTELSIKDISKAAADLVAMTTEERAELGFMHEGRVDVIGAGSIVWARIIERISKMTEGRVSTAIASEKDILDGIALSLAR</sequence>
<accession>A0ABP9BPS6</accession>
<gene>
    <name evidence="2" type="ORF">GCM10023352_15850</name>
</gene>
<dbReference type="InterPro" id="IPR003695">
    <property type="entry name" value="Ppx_GppA_N"/>
</dbReference>
<dbReference type="Proteomes" id="UP001500187">
    <property type="component" value="Unassembled WGS sequence"/>
</dbReference>
<comment type="caution">
    <text evidence="2">The sequence shown here is derived from an EMBL/GenBank/DDBJ whole genome shotgun (WGS) entry which is preliminary data.</text>
</comment>
<keyword evidence="3" id="KW-1185">Reference proteome</keyword>
<dbReference type="PANTHER" id="PTHR30005">
    <property type="entry name" value="EXOPOLYPHOSPHATASE"/>
    <property type="match status" value="1"/>
</dbReference>
<dbReference type="SUPFAM" id="SSF53067">
    <property type="entry name" value="Actin-like ATPase domain"/>
    <property type="match status" value="2"/>
</dbReference>
<reference evidence="3" key="1">
    <citation type="journal article" date="2019" name="Int. J. Syst. Evol. Microbiol.">
        <title>The Global Catalogue of Microorganisms (GCM) 10K type strain sequencing project: providing services to taxonomists for standard genome sequencing and annotation.</title>
        <authorList>
            <consortium name="The Broad Institute Genomics Platform"/>
            <consortium name="The Broad Institute Genome Sequencing Center for Infectious Disease"/>
            <person name="Wu L."/>
            <person name="Ma J."/>
        </authorList>
    </citation>
    <scope>NUCLEOTIDE SEQUENCE [LARGE SCALE GENOMIC DNA]</scope>
    <source>
        <strain evidence="3">JCM 18541</strain>
    </source>
</reference>
<dbReference type="Gene3D" id="3.30.420.150">
    <property type="entry name" value="Exopolyphosphatase. Domain 2"/>
    <property type="match status" value="1"/>
</dbReference>
<evidence type="ECO:0000313" key="2">
    <source>
        <dbReference type="EMBL" id="GAA4797105.1"/>
    </source>
</evidence>
<organism evidence="2 3">
    <name type="scientific">Rothia endophytica</name>
    <dbReference type="NCBI Taxonomy" id="1324766"/>
    <lineage>
        <taxon>Bacteria</taxon>
        <taxon>Bacillati</taxon>
        <taxon>Actinomycetota</taxon>
        <taxon>Actinomycetes</taxon>
        <taxon>Micrococcales</taxon>
        <taxon>Micrococcaceae</taxon>
        <taxon>Rothia</taxon>
    </lineage>
</organism>
<evidence type="ECO:0000313" key="3">
    <source>
        <dbReference type="Proteomes" id="UP001500187"/>
    </source>
</evidence>
<name>A0ABP9BPS6_9MICC</name>
<dbReference type="EMBL" id="BAABKP010000002">
    <property type="protein sequence ID" value="GAA4797105.1"/>
    <property type="molecule type" value="Genomic_DNA"/>
</dbReference>
<dbReference type="Gene3D" id="3.30.420.40">
    <property type="match status" value="1"/>
</dbReference>
<protein>
    <submittedName>
        <fullName evidence="2">Ppx/GppA phosphatase family protein</fullName>
    </submittedName>
</protein>
<evidence type="ECO:0000259" key="1">
    <source>
        <dbReference type="Pfam" id="PF02541"/>
    </source>
</evidence>